<feature type="domain" description="Transcription regulator PadR N-terminal" evidence="1">
    <location>
        <begin position="17"/>
        <end position="91"/>
    </location>
</feature>
<reference evidence="2 3" key="1">
    <citation type="journal article" date="2011" name="Front. Microbiol.">
        <title>Genomic signatures of strain selection and enhancement in Bacillus atrophaeus var. globigii, a historical biowarfare simulant.</title>
        <authorList>
            <person name="Gibbons H.S."/>
            <person name="Broomall S.M."/>
            <person name="McNew L.A."/>
            <person name="Daligault H."/>
            <person name="Chapman C."/>
            <person name="Bruce D."/>
            <person name="Karavis M."/>
            <person name="Krepps M."/>
            <person name="McGregor P.A."/>
            <person name="Hong C."/>
            <person name="Park K.H."/>
            <person name="Akmal A."/>
            <person name="Feldman A."/>
            <person name="Lin J.S."/>
            <person name="Chang W.E."/>
            <person name="Higgs B.W."/>
            <person name="Demirev P."/>
            <person name="Lindquist J."/>
            <person name="Liem A."/>
            <person name="Fochler E."/>
            <person name="Read T.D."/>
            <person name="Tapia R."/>
            <person name="Johnson S."/>
            <person name="Bishop-Lilly K.A."/>
            <person name="Detter C."/>
            <person name="Han C."/>
            <person name="Sozhamannan S."/>
            <person name="Rosenzweig C.N."/>
            <person name="Skowronski E.W."/>
        </authorList>
    </citation>
    <scope>NUCLEOTIDE SEQUENCE [LARGE SCALE GENOMIC DNA]</scope>
    <source>
        <strain evidence="2 3">AK5</strain>
    </source>
</reference>
<evidence type="ECO:0000313" key="3">
    <source>
        <dbReference type="Proteomes" id="UP000288212"/>
    </source>
</evidence>
<dbReference type="InterPro" id="IPR036388">
    <property type="entry name" value="WH-like_DNA-bd_sf"/>
</dbReference>
<proteinExistence type="predicted"/>
<dbReference type="InterPro" id="IPR005149">
    <property type="entry name" value="Tscrpt_reg_PadR_N"/>
</dbReference>
<name>A0A432VZ40_9GAMM</name>
<dbReference type="InterPro" id="IPR052509">
    <property type="entry name" value="Metal_resp_DNA-bind_regulator"/>
</dbReference>
<dbReference type="PANTHER" id="PTHR33169:SF14">
    <property type="entry name" value="TRANSCRIPTIONAL REGULATOR RV3488"/>
    <property type="match status" value="1"/>
</dbReference>
<dbReference type="Proteomes" id="UP000288212">
    <property type="component" value="Unassembled WGS sequence"/>
</dbReference>
<dbReference type="PANTHER" id="PTHR33169">
    <property type="entry name" value="PADR-FAMILY TRANSCRIPTIONAL REGULATOR"/>
    <property type="match status" value="1"/>
</dbReference>
<accession>A0A432VZ40</accession>
<dbReference type="OrthoDB" id="3186544at2"/>
<sequence length="113" mass="13121">MKTDNEQILKGLLDTLVLNVLTQGENYGFGIREALHQQLGADADVVKEATLYPLLHRLERRELLISYRQPGERGTPRKYYKITDLGRSYLRTKTAEWRKVASLLERTIFTNKD</sequence>
<dbReference type="AlphaFoldDB" id="A0A432VZ40"/>
<evidence type="ECO:0000313" key="2">
    <source>
        <dbReference type="EMBL" id="RUO21927.1"/>
    </source>
</evidence>
<dbReference type="Pfam" id="PF03551">
    <property type="entry name" value="PadR"/>
    <property type="match status" value="1"/>
</dbReference>
<gene>
    <name evidence="2" type="ORF">CWE06_03535</name>
</gene>
<comment type="caution">
    <text evidence="2">The sequence shown here is derived from an EMBL/GenBank/DDBJ whole genome shotgun (WGS) entry which is preliminary data.</text>
</comment>
<dbReference type="SUPFAM" id="SSF46785">
    <property type="entry name" value="Winged helix' DNA-binding domain"/>
    <property type="match status" value="1"/>
</dbReference>
<evidence type="ECO:0000259" key="1">
    <source>
        <dbReference type="Pfam" id="PF03551"/>
    </source>
</evidence>
<protein>
    <submittedName>
        <fullName evidence="2">PadR family transcriptional regulator</fullName>
    </submittedName>
</protein>
<organism evidence="2 3">
    <name type="scientific">Aliidiomarina haloalkalitolerans</name>
    <dbReference type="NCBI Taxonomy" id="859059"/>
    <lineage>
        <taxon>Bacteria</taxon>
        <taxon>Pseudomonadati</taxon>
        <taxon>Pseudomonadota</taxon>
        <taxon>Gammaproteobacteria</taxon>
        <taxon>Alteromonadales</taxon>
        <taxon>Idiomarinaceae</taxon>
        <taxon>Aliidiomarina</taxon>
    </lineage>
</organism>
<dbReference type="EMBL" id="PIPI01000001">
    <property type="protein sequence ID" value="RUO21927.1"/>
    <property type="molecule type" value="Genomic_DNA"/>
</dbReference>
<dbReference type="RefSeq" id="WP_126791208.1">
    <property type="nucleotide sequence ID" value="NZ_PIPI01000001.1"/>
</dbReference>
<dbReference type="Gene3D" id="1.10.10.10">
    <property type="entry name" value="Winged helix-like DNA-binding domain superfamily/Winged helix DNA-binding domain"/>
    <property type="match status" value="1"/>
</dbReference>
<keyword evidence="3" id="KW-1185">Reference proteome</keyword>
<dbReference type="InterPro" id="IPR036390">
    <property type="entry name" value="WH_DNA-bd_sf"/>
</dbReference>